<comment type="caution">
    <text evidence="1">The sequence shown here is derived from an EMBL/GenBank/DDBJ whole genome shotgun (WGS) entry which is preliminary data.</text>
</comment>
<dbReference type="EMBL" id="JBHSJD010000001">
    <property type="protein sequence ID" value="MFC5020862.1"/>
    <property type="molecule type" value="Genomic_DNA"/>
</dbReference>
<organism evidence="1 2">
    <name type="scientific">Streptomyces coeruleoprunus</name>
    <dbReference type="NCBI Taxonomy" id="285563"/>
    <lineage>
        <taxon>Bacteria</taxon>
        <taxon>Bacillati</taxon>
        <taxon>Actinomycetota</taxon>
        <taxon>Actinomycetes</taxon>
        <taxon>Kitasatosporales</taxon>
        <taxon>Streptomycetaceae</taxon>
        <taxon>Streptomyces</taxon>
    </lineage>
</organism>
<keyword evidence="2" id="KW-1185">Reference proteome</keyword>
<evidence type="ECO:0000313" key="2">
    <source>
        <dbReference type="Proteomes" id="UP001595829"/>
    </source>
</evidence>
<dbReference type="RefSeq" id="WP_345691889.1">
    <property type="nucleotide sequence ID" value="NZ_BAABIT010000001.1"/>
</dbReference>
<gene>
    <name evidence="1" type="ORF">ACFPM3_01695</name>
</gene>
<accession>A0ABV9X7S6</accession>
<proteinExistence type="predicted"/>
<sequence>MARTAHHLTLAHRTMSLDDPAPGAALATVVLYDLRYSARSLAEARRASRRARPQRVRRRVAVHRLARYGHDPSVGRWATESERRARQRLRSRVRALQRLVDSCDGRLDPGAADAVDVPPAHHRHAALWWA</sequence>
<protein>
    <submittedName>
        <fullName evidence="1">Uncharacterized protein</fullName>
    </submittedName>
</protein>
<reference evidence="2" key="1">
    <citation type="journal article" date="2019" name="Int. J. Syst. Evol. Microbiol.">
        <title>The Global Catalogue of Microorganisms (GCM) 10K type strain sequencing project: providing services to taxonomists for standard genome sequencing and annotation.</title>
        <authorList>
            <consortium name="The Broad Institute Genomics Platform"/>
            <consortium name="The Broad Institute Genome Sequencing Center for Infectious Disease"/>
            <person name="Wu L."/>
            <person name="Ma J."/>
        </authorList>
    </citation>
    <scope>NUCLEOTIDE SEQUENCE [LARGE SCALE GENOMIC DNA]</scope>
    <source>
        <strain evidence="2">CGMCC 4.1648</strain>
    </source>
</reference>
<dbReference type="Proteomes" id="UP001595829">
    <property type="component" value="Unassembled WGS sequence"/>
</dbReference>
<evidence type="ECO:0000313" key="1">
    <source>
        <dbReference type="EMBL" id="MFC5020862.1"/>
    </source>
</evidence>
<name>A0ABV9X7S6_9ACTN</name>